<keyword evidence="2" id="KW-0732">Signal</keyword>
<organism evidence="3 4">
    <name type="scientific">Frankliniella occidentalis</name>
    <name type="common">Western flower thrips</name>
    <name type="synonym">Euthrips occidentalis</name>
    <dbReference type="NCBI Taxonomy" id="133901"/>
    <lineage>
        <taxon>Eukaryota</taxon>
        <taxon>Metazoa</taxon>
        <taxon>Ecdysozoa</taxon>
        <taxon>Arthropoda</taxon>
        <taxon>Hexapoda</taxon>
        <taxon>Insecta</taxon>
        <taxon>Pterygota</taxon>
        <taxon>Neoptera</taxon>
        <taxon>Paraneoptera</taxon>
        <taxon>Thysanoptera</taxon>
        <taxon>Terebrantia</taxon>
        <taxon>Thripoidea</taxon>
        <taxon>Thripidae</taxon>
        <taxon>Frankliniella</taxon>
    </lineage>
</organism>
<feature type="region of interest" description="Disordered" evidence="1">
    <location>
        <begin position="157"/>
        <end position="183"/>
    </location>
</feature>
<name>A0A9C6WYQ2_FRAOC</name>
<evidence type="ECO:0000313" key="4">
    <source>
        <dbReference type="RefSeq" id="XP_052121608.1"/>
    </source>
</evidence>
<gene>
    <name evidence="4" type="primary">LOC113214607</name>
</gene>
<feature type="region of interest" description="Disordered" evidence="1">
    <location>
        <begin position="290"/>
        <end position="344"/>
    </location>
</feature>
<dbReference type="OrthoDB" id="6747713at2759"/>
<evidence type="ECO:0000256" key="2">
    <source>
        <dbReference type="SAM" id="SignalP"/>
    </source>
</evidence>
<reference evidence="4" key="1">
    <citation type="submission" date="2025-08" db="UniProtKB">
        <authorList>
            <consortium name="RefSeq"/>
        </authorList>
    </citation>
    <scope>IDENTIFICATION</scope>
    <source>
        <tissue evidence="4">Whole organism</tissue>
    </source>
</reference>
<evidence type="ECO:0000313" key="3">
    <source>
        <dbReference type="Proteomes" id="UP000504606"/>
    </source>
</evidence>
<protein>
    <submittedName>
        <fullName evidence="4">Calphotin-like</fullName>
    </submittedName>
</protein>
<dbReference type="GeneID" id="113214607"/>
<sequence length="344" mass="35078">MKGLVLATVLAVLATGAMGGAVRGGSSPRQARWFLSRADVTEVVEEEKVVTQVTPWSCVVVAPSLPPCRHVRQLNIAATPPTPIAATAAPMVPRFYGDHNLVHEGRRRYYLEQGVGMPMAPMGSLDPFYNDMVPVPAAPAGGWVPLMAREATEPLPAAPAPVTAAPTAAPETAAPPAEKPKREEGWAQWLGLRAYTVTSTLVKYATTKVVDPDTVVTFSVRGCQPSKLPFDLPLCVAPPPAPSKLEEAAPAVEVSPAAPSAPAAAPAPVAQETSLPVPVPAPTVAPAPADKVLAETPADPATPVTVDKPAAPASVAPAPAAAAPAAAAEGPSTTAVPTESAAKP</sequence>
<feature type="compositionally biased region" description="Low complexity" evidence="1">
    <location>
        <begin position="309"/>
        <end position="328"/>
    </location>
</feature>
<accession>A0A9C6WYQ2</accession>
<evidence type="ECO:0000256" key="1">
    <source>
        <dbReference type="SAM" id="MobiDB-lite"/>
    </source>
</evidence>
<feature type="chain" id="PRO_5038539243" evidence="2">
    <location>
        <begin position="20"/>
        <end position="344"/>
    </location>
</feature>
<keyword evidence="3" id="KW-1185">Reference proteome</keyword>
<dbReference type="AlphaFoldDB" id="A0A9C6WYQ2"/>
<dbReference type="KEGG" id="foc:113214607"/>
<feature type="signal peptide" evidence="2">
    <location>
        <begin position="1"/>
        <end position="19"/>
    </location>
</feature>
<proteinExistence type="predicted"/>
<feature type="compositionally biased region" description="Low complexity" evidence="1">
    <location>
        <begin position="157"/>
        <end position="176"/>
    </location>
</feature>
<dbReference type="Proteomes" id="UP000504606">
    <property type="component" value="Unplaced"/>
</dbReference>
<dbReference type="RefSeq" id="XP_052121608.1">
    <property type="nucleotide sequence ID" value="XM_052265648.1"/>
</dbReference>